<evidence type="ECO:0000313" key="2">
    <source>
        <dbReference type="EMBL" id="CAB4700891.1"/>
    </source>
</evidence>
<evidence type="ECO:0000259" key="1">
    <source>
        <dbReference type="Pfam" id="PF00990"/>
    </source>
</evidence>
<name>A0A6J6PN72_9ZZZZ</name>
<protein>
    <submittedName>
        <fullName evidence="2">Unannotated protein</fullName>
    </submittedName>
</protein>
<feature type="domain" description="GGDEF" evidence="1">
    <location>
        <begin position="11"/>
        <end position="135"/>
    </location>
</feature>
<dbReference type="InterPro" id="IPR029787">
    <property type="entry name" value="Nucleotide_cyclase"/>
</dbReference>
<dbReference type="AlphaFoldDB" id="A0A6J6PN72"/>
<sequence>MKVEFSNNGLIDSLTGAPAPRNFFENLEREISKSQRLYQPLAIMTFKYLTTASEGDSEKELIELGRSIKKNMRKGDFYSRIAQDGFWVCLHANENDSADSKKRFSKALLNVFNQEKSKATFSKSKVEISINLWSPEMSKAAWIRAIDLSYFD</sequence>
<accession>A0A6J6PN72</accession>
<dbReference type="InterPro" id="IPR043128">
    <property type="entry name" value="Rev_trsase/Diguanyl_cyclase"/>
</dbReference>
<gene>
    <name evidence="2" type="ORF">UFOPK2598_00582</name>
</gene>
<proteinExistence type="predicted"/>
<reference evidence="2" key="1">
    <citation type="submission" date="2020-05" db="EMBL/GenBank/DDBJ databases">
        <authorList>
            <person name="Chiriac C."/>
            <person name="Salcher M."/>
            <person name="Ghai R."/>
            <person name="Kavagutti S V."/>
        </authorList>
    </citation>
    <scope>NUCLEOTIDE SEQUENCE</scope>
</reference>
<dbReference type="EMBL" id="CAEZXV010000044">
    <property type="protein sequence ID" value="CAB4700891.1"/>
    <property type="molecule type" value="Genomic_DNA"/>
</dbReference>
<dbReference type="SUPFAM" id="SSF55073">
    <property type="entry name" value="Nucleotide cyclase"/>
    <property type="match status" value="1"/>
</dbReference>
<organism evidence="2">
    <name type="scientific">freshwater metagenome</name>
    <dbReference type="NCBI Taxonomy" id="449393"/>
    <lineage>
        <taxon>unclassified sequences</taxon>
        <taxon>metagenomes</taxon>
        <taxon>ecological metagenomes</taxon>
    </lineage>
</organism>
<dbReference type="Gene3D" id="3.30.70.270">
    <property type="match status" value="1"/>
</dbReference>
<dbReference type="Pfam" id="PF00990">
    <property type="entry name" value="GGDEF"/>
    <property type="match status" value="1"/>
</dbReference>
<dbReference type="InterPro" id="IPR000160">
    <property type="entry name" value="GGDEF_dom"/>
</dbReference>